<reference evidence="6 7" key="1">
    <citation type="submission" date="2019-02" db="EMBL/GenBank/DDBJ databases">
        <title>Deep-cultivation of Planctomycetes and their phenomic and genomic characterization uncovers novel biology.</title>
        <authorList>
            <person name="Wiegand S."/>
            <person name="Jogler M."/>
            <person name="Boedeker C."/>
            <person name="Pinto D."/>
            <person name="Vollmers J."/>
            <person name="Rivas-Marin E."/>
            <person name="Kohn T."/>
            <person name="Peeters S.H."/>
            <person name="Heuer A."/>
            <person name="Rast P."/>
            <person name="Oberbeckmann S."/>
            <person name="Bunk B."/>
            <person name="Jeske O."/>
            <person name="Meyerdierks A."/>
            <person name="Storesund J.E."/>
            <person name="Kallscheuer N."/>
            <person name="Luecker S."/>
            <person name="Lage O.M."/>
            <person name="Pohl T."/>
            <person name="Merkel B.J."/>
            <person name="Hornburger P."/>
            <person name="Mueller R.-W."/>
            <person name="Bruemmer F."/>
            <person name="Labrenz M."/>
            <person name="Spormann A.M."/>
            <person name="Op den Camp H."/>
            <person name="Overmann J."/>
            <person name="Amann R."/>
            <person name="Jetten M.S.M."/>
            <person name="Mascher T."/>
            <person name="Medema M.H."/>
            <person name="Devos D.P."/>
            <person name="Kaster A.-K."/>
            <person name="Ovreas L."/>
            <person name="Rohde M."/>
            <person name="Galperin M.Y."/>
            <person name="Jogler C."/>
        </authorList>
    </citation>
    <scope>NUCLEOTIDE SEQUENCE [LARGE SCALE GENOMIC DNA]</scope>
    <source>
        <strain evidence="6 7">FF011L</strain>
    </source>
</reference>
<sequence>MSQSVSLNQNNLVRLSPEIARPEYQRTEGRAGIMHVGVGGFHRSHEAYYTDALMQIQETPEWGICGVGLREADRQMAAVLEKQDSLYTLITKHPAGDIENRVIGSLTGFMMGCDDPAAVIERMANPDIRIVSLTITEGGYNVDTETGDFDFSNPDAQHDLQNPTTPRLVFGYLTAALRLRRANGIPAFTVQSCDNIQHNGNLTRKMVLGFARRQDPELADWIENEVCFPNAMVDRITPVTTAEDIRYLDEKMGLLDEWPVTCEPFCQWVIEDRFSDGRPEWELVGAQFVPDVTPYETMKLRLLNAGHSVLGILGAIYGFGTIDEAVSDKLFAKFLRRFMDLEATPTLDAVEGIDLDAYKNTLIERFGNPNIKDSLARICLESSSKLPVFLLPTIQANLDRGGSVKYAALVIAAWCFYSDKGVDQHGRELEIVDELKQALHDAAKRTHDDPLSFLKLKSVFGDLAMNERFANTYADLVAQLSNDVDVSALMSEIIESDT</sequence>
<dbReference type="PANTHER" id="PTHR43362:SF1">
    <property type="entry name" value="MANNITOL DEHYDROGENASE 2-RELATED"/>
    <property type="match status" value="1"/>
</dbReference>
<protein>
    <submittedName>
        <fullName evidence="6">Mannitol 2-dehydrogenase</fullName>
        <ecNumber evidence="6">1.1.1.67</ecNumber>
    </submittedName>
</protein>
<dbReference type="RefSeq" id="WP_145354240.1">
    <property type="nucleotide sequence ID" value="NZ_CP036262.1"/>
</dbReference>
<dbReference type="Proteomes" id="UP000320672">
    <property type="component" value="Chromosome"/>
</dbReference>
<comment type="similarity">
    <text evidence="3">Belongs to the mannitol dehydrogenase family. UxuB subfamily.</text>
</comment>
<evidence type="ECO:0000256" key="3">
    <source>
        <dbReference type="ARBA" id="ARBA00061451"/>
    </source>
</evidence>
<name>A0A517MMB9_9BACT</name>
<dbReference type="Pfam" id="PF08125">
    <property type="entry name" value="Mannitol_dh_C"/>
    <property type="match status" value="1"/>
</dbReference>
<dbReference type="EMBL" id="CP036262">
    <property type="protein sequence ID" value="QDS96036.1"/>
    <property type="molecule type" value="Genomic_DNA"/>
</dbReference>
<dbReference type="InterPro" id="IPR050988">
    <property type="entry name" value="Mannitol_DH/Oxidoreductase"/>
</dbReference>
<dbReference type="SUPFAM" id="SSF48179">
    <property type="entry name" value="6-phosphogluconate dehydrogenase C-terminal domain-like"/>
    <property type="match status" value="1"/>
</dbReference>
<keyword evidence="7" id="KW-1185">Reference proteome</keyword>
<dbReference type="OrthoDB" id="9768714at2"/>
<dbReference type="InterPro" id="IPR013328">
    <property type="entry name" value="6PGD_dom2"/>
</dbReference>
<dbReference type="InterPro" id="IPR000669">
    <property type="entry name" value="Mannitol_DH"/>
</dbReference>
<proteinExistence type="inferred from homology"/>
<dbReference type="PROSITE" id="PS00974">
    <property type="entry name" value="MANNITOL_DHGENASE"/>
    <property type="match status" value="1"/>
</dbReference>
<accession>A0A517MMB9</accession>
<feature type="domain" description="Mannitol dehydrogenase C-terminal" evidence="5">
    <location>
        <begin position="291"/>
        <end position="477"/>
    </location>
</feature>
<organism evidence="6 7">
    <name type="scientific">Roseimaritima multifibrata</name>
    <dbReference type="NCBI Taxonomy" id="1930274"/>
    <lineage>
        <taxon>Bacteria</taxon>
        <taxon>Pseudomonadati</taxon>
        <taxon>Planctomycetota</taxon>
        <taxon>Planctomycetia</taxon>
        <taxon>Pirellulales</taxon>
        <taxon>Pirellulaceae</taxon>
        <taxon>Roseimaritima</taxon>
    </lineage>
</organism>
<dbReference type="PRINTS" id="PR00084">
    <property type="entry name" value="MTLDHDRGNASE"/>
</dbReference>
<dbReference type="KEGG" id="rml:FF011L_48400"/>
<dbReference type="InterPro" id="IPR013118">
    <property type="entry name" value="Mannitol_DH_C"/>
</dbReference>
<keyword evidence="2" id="KW-0520">NAD</keyword>
<dbReference type="EC" id="1.1.1.67" evidence="6"/>
<evidence type="ECO:0000259" key="4">
    <source>
        <dbReference type="Pfam" id="PF01232"/>
    </source>
</evidence>
<dbReference type="Pfam" id="PF01232">
    <property type="entry name" value="Mannitol_dh"/>
    <property type="match status" value="1"/>
</dbReference>
<dbReference type="InterPro" id="IPR008927">
    <property type="entry name" value="6-PGluconate_DH-like_C_sf"/>
</dbReference>
<keyword evidence="1 6" id="KW-0560">Oxidoreductase</keyword>
<dbReference type="Gene3D" id="3.40.50.720">
    <property type="entry name" value="NAD(P)-binding Rossmann-like Domain"/>
    <property type="match status" value="1"/>
</dbReference>
<dbReference type="AlphaFoldDB" id="A0A517MMB9"/>
<evidence type="ECO:0000313" key="6">
    <source>
        <dbReference type="EMBL" id="QDS96036.1"/>
    </source>
</evidence>
<dbReference type="GO" id="GO:0019594">
    <property type="term" value="P:mannitol metabolic process"/>
    <property type="evidence" value="ECO:0007669"/>
    <property type="project" value="InterPro"/>
</dbReference>
<dbReference type="InterPro" id="IPR036291">
    <property type="entry name" value="NAD(P)-bd_dom_sf"/>
</dbReference>
<dbReference type="FunFam" id="3.40.50.720:FF:000129">
    <property type="entry name" value="D-mannonate oxidoreductase"/>
    <property type="match status" value="1"/>
</dbReference>
<evidence type="ECO:0000313" key="7">
    <source>
        <dbReference type="Proteomes" id="UP000320672"/>
    </source>
</evidence>
<dbReference type="SUPFAM" id="SSF51735">
    <property type="entry name" value="NAD(P)-binding Rossmann-fold domains"/>
    <property type="match status" value="1"/>
</dbReference>
<dbReference type="PANTHER" id="PTHR43362">
    <property type="entry name" value="MANNITOL DEHYDROGENASE DSF1-RELATED"/>
    <property type="match status" value="1"/>
</dbReference>
<dbReference type="InterPro" id="IPR013131">
    <property type="entry name" value="Mannitol_DH_N"/>
</dbReference>
<evidence type="ECO:0000259" key="5">
    <source>
        <dbReference type="Pfam" id="PF08125"/>
    </source>
</evidence>
<gene>
    <name evidence="6" type="primary">mtlK</name>
    <name evidence="6" type="ORF">FF011L_48400</name>
</gene>
<evidence type="ECO:0000256" key="1">
    <source>
        <dbReference type="ARBA" id="ARBA00023002"/>
    </source>
</evidence>
<feature type="domain" description="Mannitol dehydrogenase N-terminal" evidence="4">
    <location>
        <begin position="32"/>
        <end position="282"/>
    </location>
</feature>
<evidence type="ECO:0000256" key="2">
    <source>
        <dbReference type="ARBA" id="ARBA00023027"/>
    </source>
</evidence>
<dbReference type="InterPro" id="IPR023027">
    <property type="entry name" value="Mannitol_DH_CS"/>
</dbReference>
<dbReference type="Gene3D" id="1.10.1040.10">
    <property type="entry name" value="N-(1-d-carboxylethyl)-l-norvaline Dehydrogenase, domain 2"/>
    <property type="match status" value="1"/>
</dbReference>
<dbReference type="GO" id="GO:0050086">
    <property type="term" value="F:mannitol 2-dehydrogenase activity"/>
    <property type="evidence" value="ECO:0007669"/>
    <property type="project" value="UniProtKB-EC"/>
</dbReference>